<dbReference type="EMBL" id="JBHSDV010000006">
    <property type="protein sequence ID" value="MFC4389122.1"/>
    <property type="molecule type" value="Genomic_DNA"/>
</dbReference>
<evidence type="ECO:0000313" key="2">
    <source>
        <dbReference type="Proteomes" id="UP001595880"/>
    </source>
</evidence>
<dbReference type="Proteomes" id="UP001595880">
    <property type="component" value="Unassembled WGS sequence"/>
</dbReference>
<protein>
    <submittedName>
        <fullName evidence="1">Uncharacterized protein</fullName>
    </submittedName>
</protein>
<keyword evidence="2" id="KW-1185">Reference proteome</keyword>
<gene>
    <name evidence="1" type="ORF">ACFOZ1_15175</name>
</gene>
<sequence>MINKEKLINHLNKEIETSFMGANDRDKAIVWHCERLIKLINGGAFDGK</sequence>
<evidence type="ECO:0000313" key="1">
    <source>
        <dbReference type="EMBL" id="MFC4389122.1"/>
    </source>
</evidence>
<reference evidence="2" key="1">
    <citation type="journal article" date="2019" name="Int. J. Syst. Evol. Microbiol.">
        <title>The Global Catalogue of Microorganisms (GCM) 10K type strain sequencing project: providing services to taxonomists for standard genome sequencing and annotation.</title>
        <authorList>
            <consortium name="The Broad Institute Genomics Platform"/>
            <consortium name="The Broad Institute Genome Sequencing Center for Infectious Disease"/>
            <person name="Wu L."/>
            <person name="Ma J."/>
        </authorList>
    </citation>
    <scope>NUCLEOTIDE SEQUENCE [LARGE SCALE GENOMIC DNA]</scope>
    <source>
        <strain evidence="2">KACC 14058</strain>
    </source>
</reference>
<organism evidence="1 2">
    <name type="scientific">Gracilibacillus marinus</name>
    <dbReference type="NCBI Taxonomy" id="630535"/>
    <lineage>
        <taxon>Bacteria</taxon>
        <taxon>Bacillati</taxon>
        <taxon>Bacillota</taxon>
        <taxon>Bacilli</taxon>
        <taxon>Bacillales</taxon>
        <taxon>Bacillaceae</taxon>
        <taxon>Gracilibacillus</taxon>
    </lineage>
</organism>
<dbReference type="RefSeq" id="WP_390200632.1">
    <property type="nucleotide sequence ID" value="NZ_JBHSDV010000006.1"/>
</dbReference>
<accession>A0ABV8VX54</accession>
<proteinExistence type="predicted"/>
<comment type="caution">
    <text evidence="1">The sequence shown here is derived from an EMBL/GenBank/DDBJ whole genome shotgun (WGS) entry which is preliminary data.</text>
</comment>
<name>A0ABV8VX54_9BACI</name>